<keyword evidence="6" id="KW-1185">Reference proteome</keyword>
<dbReference type="SMART" id="SM00342">
    <property type="entry name" value="HTH_ARAC"/>
    <property type="match status" value="1"/>
</dbReference>
<dbReference type="Pfam" id="PF12833">
    <property type="entry name" value="HTH_18"/>
    <property type="match status" value="1"/>
</dbReference>
<comment type="caution">
    <text evidence="5">The sequence shown here is derived from an EMBL/GenBank/DDBJ whole genome shotgun (WGS) entry which is preliminary data.</text>
</comment>
<accession>A0ABT1BX57</accession>
<keyword evidence="1" id="KW-0805">Transcription regulation</keyword>
<dbReference type="EMBL" id="JAMXLY010000023">
    <property type="protein sequence ID" value="MCO6025651.1"/>
    <property type="molecule type" value="Genomic_DNA"/>
</dbReference>
<dbReference type="InterPro" id="IPR009057">
    <property type="entry name" value="Homeodomain-like_sf"/>
</dbReference>
<dbReference type="InterPro" id="IPR037923">
    <property type="entry name" value="HTH-like"/>
</dbReference>
<dbReference type="InterPro" id="IPR020449">
    <property type="entry name" value="Tscrpt_reg_AraC-type_HTH"/>
</dbReference>
<reference evidence="5 6" key="1">
    <citation type="submission" date="2022-06" db="EMBL/GenBank/DDBJ databases">
        <title>A taxonomic note on the genus Prevotella: Description of four novel genera and emended description of the genera Hallella and Xylanibacter.</title>
        <authorList>
            <person name="Hitch T.C.A."/>
        </authorList>
    </citation>
    <scope>NUCLEOTIDE SEQUENCE [LARGE SCALE GENOMIC DNA]</scope>
    <source>
        <strain evidence="5 6">DSM 100619</strain>
    </source>
</reference>
<sequence>MKIQNLYQPYDIVSIHRTVHQDLFPSIKNTFYEMVFILEGKGIQYINDLSLPYAEDKLFLIFPQDTYGFEIKEDTTFFVLRFNRSFIDSGKEEWRQKLQYMFQHHHHLPGCILKNSADKPLVRSIAEALLRENEGKLIQRQEVIKQLIRCMITVAARNIELLNLPSDNGTAIYGITQILDYIHLNISNPENLKISIIAFHFNISETYFCEFFKKRTGQSPVQYISVYKLRLIERKLQFSDQRMIEIANSLGFSDASHFYHFFKKQTGLSPMEYKNRIKETDFQGALSLE</sequence>
<organism evidence="5 6">
    <name type="scientific">Segatella cerevisiae</name>
    <dbReference type="NCBI Taxonomy" id="2053716"/>
    <lineage>
        <taxon>Bacteria</taxon>
        <taxon>Pseudomonadati</taxon>
        <taxon>Bacteroidota</taxon>
        <taxon>Bacteroidia</taxon>
        <taxon>Bacteroidales</taxon>
        <taxon>Prevotellaceae</taxon>
        <taxon>Segatella</taxon>
    </lineage>
</organism>
<dbReference type="PROSITE" id="PS00041">
    <property type="entry name" value="HTH_ARAC_FAMILY_1"/>
    <property type="match status" value="1"/>
</dbReference>
<feature type="domain" description="HTH araC/xylS-type" evidence="4">
    <location>
        <begin position="176"/>
        <end position="276"/>
    </location>
</feature>
<dbReference type="Gene3D" id="1.10.10.60">
    <property type="entry name" value="Homeodomain-like"/>
    <property type="match status" value="2"/>
</dbReference>
<protein>
    <submittedName>
        <fullName evidence="5">AraC family transcriptional regulator</fullName>
    </submittedName>
</protein>
<dbReference type="PROSITE" id="PS01124">
    <property type="entry name" value="HTH_ARAC_FAMILY_2"/>
    <property type="match status" value="1"/>
</dbReference>
<dbReference type="Proteomes" id="UP001204015">
    <property type="component" value="Unassembled WGS sequence"/>
</dbReference>
<proteinExistence type="predicted"/>
<keyword evidence="2" id="KW-0238">DNA-binding</keyword>
<evidence type="ECO:0000313" key="5">
    <source>
        <dbReference type="EMBL" id="MCO6025651.1"/>
    </source>
</evidence>
<dbReference type="InterPro" id="IPR018062">
    <property type="entry name" value="HTH_AraC-typ_CS"/>
</dbReference>
<evidence type="ECO:0000313" key="6">
    <source>
        <dbReference type="Proteomes" id="UP001204015"/>
    </source>
</evidence>
<dbReference type="RefSeq" id="WP_252761006.1">
    <property type="nucleotide sequence ID" value="NZ_JAMXLY010000023.1"/>
</dbReference>
<dbReference type="PANTHER" id="PTHR43280">
    <property type="entry name" value="ARAC-FAMILY TRANSCRIPTIONAL REGULATOR"/>
    <property type="match status" value="1"/>
</dbReference>
<evidence type="ECO:0000256" key="1">
    <source>
        <dbReference type="ARBA" id="ARBA00023015"/>
    </source>
</evidence>
<gene>
    <name evidence="5" type="ORF">NG821_07330</name>
</gene>
<evidence type="ECO:0000256" key="2">
    <source>
        <dbReference type="ARBA" id="ARBA00023125"/>
    </source>
</evidence>
<dbReference type="SUPFAM" id="SSF51215">
    <property type="entry name" value="Regulatory protein AraC"/>
    <property type="match status" value="1"/>
</dbReference>
<evidence type="ECO:0000259" key="4">
    <source>
        <dbReference type="PROSITE" id="PS01124"/>
    </source>
</evidence>
<evidence type="ECO:0000256" key="3">
    <source>
        <dbReference type="ARBA" id="ARBA00023163"/>
    </source>
</evidence>
<keyword evidence="3" id="KW-0804">Transcription</keyword>
<dbReference type="PANTHER" id="PTHR43280:SF28">
    <property type="entry name" value="HTH-TYPE TRANSCRIPTIONAL ACTIVATOR RHAS"/>
    <property type="match status" value="1"/>
</dbReference>
<dbReference type="SUPFAM" id="SSF46689">
    <property type="entry name" value="Homeodomain-like"/>
    <property type="match status" value="2"/>
</dbReference>
<dbReference type="PRINTS" id="PR00032">
    <property type="entry name" value="HTHARAC"/>
</dbReference>
<dbReference type="InterPro" id="IPR018060">
    <property type="entry name" value="HTH_AraC"/>
</dbReference>
<name>A0ABT1BX57_9BACT</name>